<dbReference type="EMBL" id="JAALLH010000001">
    <property type="protein sequence ID" value="NIY62603.1"/>
    <property type="molecule type" value="Genomic_DNA"/>
</dbReference>
<organism evidence="1 2">
    <name type="scientific">Streptomyces malaysiensis</name>
    <dbReference type="NCBI Taxonomy" id="92644"/>
    <lineage>
        <taxon>Bacteria</taxon>
        <taxon>Bacillati</taxon>
        <taxon>Actinomycetota</taxon>
        <taxon>Actinomycetes</taxon>
        <taxon>Kitasatosporales</taxon>
        <taxon>Streptomycetaceae</taxon>
        <taxon>Streptomyces</taxon>
        <taxon>Streptomyces violaceusniger group</taxon>
    </lineage>
</organism>
<dbReference type="Proteomes" id="UP000536624">
    <property type="component" value="Unassembled WGS sequence"/>
</dbReference>
<keyword evidence="1" id="KW-0648">Protein biosynthesis</keyword>
<reference evidence="1 2" key="1">
    <citation type="submission" date="2020-02" db="EMBL/GenBank/DDBJ databases">
        <title>Streptomyces malaysiensis DSM14702 (JHCC583434, PFL_A843) Genome sequencing and assembly.</title>
        <authorList>
            <person name="Samborskyy M."/>
        </authorList>
    </citation>
    <scope>NUCLEOTIDE SEQUENCE [LARGE SCALE GENOMIC DNA]</scope>
    <source>
        <strain evidence="1 2">DSM 14702</strain>
    </source>
</reference>
<evidence type="ECO:0000313" key="1">
    <source>
        <dbReference type="EMBL" id="NIY62603.1"/>
    </source>
</evidence>
<accession>A0A7X6AU82</accession>
<dbReference type="AlphaFoldDB" id="A0A7X6AU82"/>
<dbReference type="RefSeq" id="WP_167499670.1">
    <property type="nucleotide sequence ID" value="NZ_JAALLH010000001.1"/>
</dbReference>
<keyword evidence="1" id="KW-0251">Elongation factor</keyword>
<name>A0A7X6AU82_STRMQ</name>
<proteinExistence type="predicted"/>
<evidence type="ECO:0000313" key="2">
    <source>
        <dbReference type="Proteomes" id="UP000536624"/>
    </source>
</evidence>
<comment type="caution">
    <text evidence="1">The sequence shown here is derived from an EMBL/GenBank/DDBJ whole genome shotgun (WGS) entry which is preliminary data.</text>
</comment>
<gene>
    <name evidence="1" type="ORF">SMALB_0523</name>
</gene>
<protein>
    <submittedName>
        <fullName evidence="1">Translation elongation factor G</fullName>
    </submittedName>
</protein>
<sequence>MLGLPDALRELVDLSDEELRVALRSTVLRFLWCRCGRAERSRGVRLAAYGRVPVLHA</sequence>
<dbReference type="GO" id="GO:0003746">
    <property type="term" value="F:translation elongation factor activity"/>
    <property type="evidence" value="ECO:0007669"/>
    <property type="project" value="UniProtKB-KW"/>
</dbReference>